<reference evidence="1 2" key="1">
    <citation type="submission" date="2014-07" db="EMBL/GenBank/DDBJ databases">
        <title>Methanogenic archaea and the global carbon cycle.</title>
        <authorList>
            <person name="Henriksen J.R."/>
            <person name="Luke J."/>
            <person name="Reinhart S."/>
            <person name="Benedict M.N."/>
            <person name="Youngblut N.D."/>
            <person name="Metcalf M.E."/>
            <person name="Whitaker R.J."/>
            <person name="Metcalf W.W."/>
        </authorList>
    </citation>
    <scope>NUCLEOTIDE SEQUENCE [LARGE SCALE GENOMIC DNA]</scope>
    <source>
        <strain evidence="1 2">C2J</strain>
    </source>
</reference>
<evidence type="ECO:0000313" key="1">
    <source>
        <dbReference type="EMBL" id="AKB37383.1"/>
    </source>
</evidence>
<dbReference type="AlphaFoldDB" id="A0A0E3PNY8"/>
<gene>
    <name evidence="1" type="ORF">MSSAC_2793</name>
</gene>
<dbReference type="EMBL" id="CP009508">
    <property type="protein sequence ID" value="AKB37383.1"/>
    <property type="molecule type" value="Genomic_DNA"/>
</dbReference>
<dbReference type="Proteomes" id="UP000033123">
    <property type="component" value="Chromosome"/>
</dbReference>
<name>A0A0E3PNY8_9EURY</name>
<dbReference type="KEGG" id="msj:MSSAC_2793"/>
<protein>
    <submittedName>
        <fullName evidence="1">Uncharacterized protein</fullName>
    </submittedName>
</protein>
<dbReference type="HOGENOM" id="CLU_1891471_0_0_2"/>
<accession>A0A0E3PNY8</accession>
<sequence>MVLIALPPQYIRESSIPRSHSSVHPLLDTSSYTGAAFLRHCKCTIQILQLCLNVCTGFPCRSSRSTSGHSPCNCSPGNRHCPTKIFQELTSLSKAKKASVAQVKDNKCIVSVFFLQRLILISPKPESSRPLSSI</sequence>
<evidence type="ECO:0000313" key="2">
    <source>
        <dbReference type="Proteomes" id="UP000033123"/>
    </source>
</evidence>
<organism evidence="1 2">
    <name type="scientific">Methanosarcina siciliae C2J</name>
    <dbReference type="NCBI Taxonomy" id="1434118"/>
    <lineage>
        <taxon>Archaea</taxon>
        <taxon>Methanobacteriati</taxon>
        <taxon>Methanobacteriota</taxon>
        <taxon>Stenosarchaea group</taxon>
        <taxon>Methanomicrobia</taxon>
        <taxon>Methanosarcinales</taxon>
        <taxon>Methanosarcinaceae</taxon>
        <taxon>Methanosarcina</taxon>
    </lineage>
</organism>
<proteinExistence type="predicted"/>